<evidence type="ECO:0000256" key="2">
    <source>
        <dbReference type="ARBA" id="ARBA00022692"/>
    </source>
</evidence>
<evidence type="ECO:0000313" key="9">
    <source>
        <dbReference type="Proteomes" id="UP000031546"/>
    </source>
</evidence>
<evidence type="ECO:0000313" key="7">
    <source>
        <dbReference type="EMBL" id="KIH70607.1"/>
    </source>
</evidence>
<keyword evidence="4 6" id="KW-0472">Membrane</keyword>
<feature type="compositionally biased region" description="Acidic residues" evidence="5">
    <location>
        <begin position="444"/>
        <end position="455"/>
    </location>
</feature>
<evidence type="ECO:0000256" key="6">
    <source>
        <dbReference type="SAM" id="Phobius"/>
    </source>
</evidence>
<feature type="region of interest" description="Disordered" evidence="5">
    <location>
        <begin position="444"/>
        <end position="470"/>
    </location>
</feature>
<dbReference type="STRING" id="45670.SN16_07805"/>
<feature type="transmembrane region" description="Helical" evidence="6">
    <location>
        <begin position="258"/>
        <end position="279"/>
    </location>
</feature>
<name>A0A0C2E5H7_9STAP</name>
<evidence type="ECO:0000313" key="8">
    <source>
        <dbReference type="EMBL" id="MDB0580703.1"/>
    </source>
</evidence>
<gene>
    <name evidence="8" type="ORF">F7P68_0009180</name>
    <name evidence="7" type="ORF">SN16_07805</name>
</gene>
<feature type="transmembrane region" description="Helical" evidence="6">
    <location>
        <begin position="204"/>
        <end position="223"/>
    </location>
</feature>
<evidence type="ECO:0000256" key="1">
    <source>
        <dbReference type="ARBA" id="ARBA00004141"/>
    </source>
</evidence>
<protein>
    <submittedName>
        <fullName evidence="8">Solute carrier family 23 protein</fullName>
    </submittedName>
    <submittedName>
        <fullName evidence="7">Xanthine/uracil/vitamin C permease</fullName>
    </submittedName>
</protein>
<keyword evidence="10" id="KW-1185">Reference proteome</keyword>
<evidence type="ECO:0000256" key="3">
    <source>
        <dbReference type="ARBA" id="ARBA00022989"/>
    </source>
</evidence>
<dbReference type="GO" id="GO:0016020">
    <property type="term" value="C:membrane"/>
    <property type="evidence" value="ECO:0007669"/>
    <property type="project" value="UniProtKB-SubCell"/>
</dbReference>
<reference evidence="7 9" key="1">
    <citation type="submission" date="2015-01" db="EMBL/GenBank/DDBJ databases">
        <title>Genome sequences of high lactate-tolerant strain Salinicoccus roseus W12 with industrial interest.</title>
        <authorList>
            <person name="Wang H."/>
            <person name="Yu B."/>
        </authorList>
    </citation>
    <scope>NUCLEOTIDE SEQUENCE [LARGE SCALE GENOMIC DNA]</scope>
    <source>
        <strain evidence="7 9">W12</strain>
    </source>
</reference>
<feature type="transmembrane region" description="Helical" evidence="6">
    <location>
        <begin position="376"/>
        <end position="396"/>
    </location>
</feature>
<organism evidence="7 9">
    <name type="scientific">Salinicoccus roseus</name>
    <dbReference type="NCBI Taxonomy" id="45670"/>
    <lineage>
        <taxon>Bacteria</taxon>
        <taxon>Bacillati</taxon>
        <taxon>Bacillota</taxon>
        <taxon>Bacilli</taxon>
        <taxon>Bacillales</taxon>
        <taxon>Staphylococcaceae</taxon>
        <taxon>Salinicoccus</taxon>
    </lineage>
</organism>
<reference evidence="8" key="3">
    <citation type="submission" date="2022-12" db="EMBL/GenBank/DDBJ databases">
        <title>Genome analysis and biological profiling of marine Salinicoccus roseus MOSEL-ME25.</title>
        <authorList>
            <person name="Mirza F.T."/>
            <person name="Xie Y."/>
            <person name="Shinwari Z.K."/>
        </authorList>
    </citation>
    <scope>NUCLEOTIDE SEQUENCE</scope>
    <source>
        <strain evidence="8">MOSEL-ME25</strain>
    </source>
</reference>
<sequence length="470" mass="51358">MFNQKRKDGEEQPYWPLGSFKIRLPFIHYRLEKAELIQGLVLFTAGLSMIEIMTSFMGISYEAALTITILNQFLMLLPSSMGVPFVAGFITALIPLIIVFLQGYPPGPEAVQAVIAVQMVLAFIFLIFGISGIGEKVVKNLPASLKAGILIGAGIAAIMTEIEPGGRLSETPVAITVGAIFCLFIMFSMYFRRLSRKSNFMRKIASYGILPAILLAIGVGVAVGEYNFPAIEWGITPLALQEVWAISPFVIGFPSLEMFINAIPIAIMAYVIAYGDIVVGEQVINRAKEMRPDEKIEYNFSMLHKVTFARNLLNSLFAPHPGMAGPIFTAGTASVAERYTYGKKSMQSIFSGTNSMLIAFSVGIMLLPLVSFFRPFLPIALSITLILTGYLCITIGMQQVKKEAEMGVAGLMAIILALYGAAPALVAGIVLYFAIQKSRLFEKDDEDVAETEPAEEPPKKLPDEDYVTVD</sequence>
<keyword evidence="3 6" id="KW-1133">Transmembrane helix</keyword>
<dbReference type="Proteomes" id="UP000031546">
    <property type="component" value="Unassembled WGS sequence"/>
</dbReference>
<feature type="transmembrane region" description="Helical" evidence="6">
    <location>
        <begin position="36"/>
        <end position="53"/>
    </location>
</feature>
<feature type="transmembrane region" description="Helical" evidence="6">
    <location>
        <begin position="143"/>
        <end position="160"/>
    </location>
</feature>
<dbReference type="Proteomes" id="UP000527860">
    <property type="component" value="Unassembled WGS sequence"/>
</dbReference>
<dbReference type="OrthoDB" id="354989at2"/>
<dbReference type="InterPro" id="IPR006043">
    <property type="entry name" value="NCS2"/>
</dbReference>
<feature type="transmembrane region" description="Helical" evidence="6">
    <location>
        <begin position="348"/>
        <end position="370"/>
    </location>
</feature>
<keyword evidence="2 6" id="KW-0812">Transmembrane</keyword>
<evidence type="ECO:0000313" key="10">
    <source>
        <dbReference type="Proteomes" id="UP000527860"/>
    </source>
</evidence>
<feature type="transmembrane region" description="Helical" evidence="6">
    <location>
        <begin position="110"/>
        <end position="131"/>
    </location>
</feature>
<feature type="transmembrane region" description="Helical" evidence="6">
    <location>
        <begin position="84"/>
        <end position="104"/>
    </location>
</feature>
<proteinExistence type="predicted"/>
<reference evidence="8" key="2">
    <citation type="submission" date="2020-04" db="EMBL/GenBank/DDBJ databases">
        <authorList>
            <person name="Tanveer F."/>
            <person name="Xie Y."/>
            <person name="Shinwari Z.K."/>
        </authorList>
    </citation>
    <scope>NUCLEOTIDE SEQUENCE</scope>
    <source>
        <strain evidence="8">MOSEL-ME25</strain>
    </source>
</reference>
<accession>A0A0C2E5H7</accession>
<dbReference type="RefSeq" id="WP_040106065.1">
    <property type="nucleotide sequence ID" value="NZ_JABEVU030000001.1"/>
</dbReference>
<comment type="subcellular location">
    <subcellularLocation>
        <location evidence="1">Membrane</location>
        <topology evidence="1">Multi-pass membrane protein</topology>
    </subcellularLocation>
</comment>
<dbReference type="EMBL" id="JXII01000006">
    <property type="protein sequence ID" value="KIH70607.1"/>
    <property type="molecule type" value="Genomic_DNA"/>
</dbReference>
<comment type="caution">
    <text evidence="7">The sequence shown here is derived from an EMBL/GenBank/DDBJ whole genome shotgun (WGS) entry which is preliminary data.</text>
</comment>
<feature type="transmembrane region" description="Helical" evidence="6">
    <location>
        <begin position="172"/>
        <end position="192"/>
    </location>
</feature>
<dbReference type="AlphaFoldDB" id="A0A0C2E5H7"/>
<dbReference type="GO" id="GO:0015205">
    <property type="term" value="F:nucleobase transmembrane transporter activity"/>
    <property type="evidence" value="ECO:0007669"/>
    <property type="project" value="UniProtKB-ARBA"/>
</dbReference>
<dbReference type="Pfam" id="PF00860">
    <property type="entry name" value="Xan_ur_permease"/>
    <property type="match status" value="1"/>
</dbReference>
<evidence type="ECO:0000256" key="4">
    <source>
        <dbReference type="ARBA" id="ARBA00023136"/>
    </source>
</evidence>
<evidence type="ECO:0000256" key="5">
    <source>
        <dbReference type="SAM" id="MobiDB-lite"/>
    </source>
</evidence>
<feature type="transmembrane region" description="Helical" evidence="6">
    <location>
        <begin position="408"/>
        <end position="435"/>
    </location>
</feature>
<dbReference type="EMBL" id="JABEVU030000001">
    <property type="protein sequence ID" value="MDB0580703.1"/>
    <property type="molecule type" value="Genomic_DNA"/>
</dbReference>